<dbReference type="Proteomes" id="UP000248887">
    <property type="component" value="Unassembled WGS sequence"/>
</dbReference>
<evidence type="ECO:0000313" key="1">
    <source>
        <dbReference type="EMBL" id="PZQ79868.1"/>
    </source>
</evidence>
<proteinExistence type="predicted"/>
<organism evidence="1 2">
    <name type="scientific">Ancylobacter novellus</name>
    <name type="common">Thiobacillus novellus</name>
    <dbReference type="NCBI Taxonomy" id="921"/>
    <lineage>
        <taxon>Bacteria</taxon>
        <taxon>Pseudomonadati</taxon>
        <taxon>Pseudomonadota</taxon>
        <taxon>Alphaproteobacteria</taxon>
        <taxon>Hyphomicrobiales</taxon>
        <taxon>Xanthobacteraceae</taxon>
        <taxon>Ancylobacter</taxon>
    </lineage>
</organism>
<dbReference type="AlphaFoldDB" id="A0A2W5QRU3"/>
<gene>
    <name evidence="1" type="ORF">DI549_18785</name>
</gene>
<accession>A0A2W5QRU3</accession>
<evidence type="ECO:0000313" key="2">
    <source>
        <dbReference type="Proteomes" id="UP000248887"/>
    </source>
</evidence>
<name>A0A2W5QRU3_ANCNO</name>
<reference evidence="1 2" key="1">
    <citation type="submission" date="2017-08" db="EMBL/GenBank/DDBJ databases">
        <title>Infants hospitalized years apart are colonized by the same room-sourced microbial strains.</title>
        <authorList>
            <person name="Brooks B."/>
            <person name="Olm M.R."/>
            <person name="Firek B.A."/>
            <person name="Baker R."/>
            <person name="Thomas B.C."/>
            <person name="Morowitz M.J."/>
            <person name="Banfield J.F."/>
        </authorList>
    </citation>
    <scope>NUCLEOTIDE SEQUENCE [LARGE SCALE GENOMIC DNA]</scope>
    <source>
        <strain evidence="1">S2_005_001_R2_27</strain>
    </source>
</reference>
<protein>
    <submittedName>
        <fullName evidence="1">Uncharacterized protein</fullName>
    </submittedName>
</protein>
<sequence length="70" mass="7657">MNGDELRLILCRLAPGMALTVPDEWLDKHIAGTNAARAALVNEIARQYYCASKPGLGVQIFEKQIVPFTG</sequence>
<comment type="caution">
    <text evidence="1">The sequence shown here is derived from an EMBL/GenBank/DDBJ whole genome shotgun (WGS) entry which is preliminary data.</text>
</comment>
<dbReference type="EMBL" id="QFQD01000076">
    <property type="protein sequence ID" value="PZQ79868.1"/>
    <property type="molecule type" value="Genomic_DNA"/>
</dbReference>